<keyword evidence="10" id="KW-1185">Reference proteome</keyword>
<keyword evidence="8" id="KW-0066">ATP synthesis</keyword>
<evidence type="ECO:0000313" key="10">
    <source>
        <dbReference type="Proteomes" id="UP000654075"/>
    </source>
</evidence>
<dbReference type="PROSITE" id="PS00389">
    <property type="entry name" value="ATPASE_DELTA"/>
    <property type="match status" value="1"/>
</dbReference>
<dbReference type="InterPro" id="IPR000711">
    <property type="entry name" value="ATPase_OSCP/dsu"/>
</dbReference>
<keyword evidence="5" id="KW-0406">Ion transport</keyword>
<evidence type="ECO:0000256" key="8">
    <source>
        <dbReference type="ARBA" id="ARBA00023310"/>
    </source>
</evidence>
<organism evidence="9 10">
    <name type="scientific">Polarella glacialis</name>
    <name type="common">Dinoflagellate</name>
    <dbReference type="NCBI Taxonomy" id="89957"/>
    <lineage>
        <taxon>Eukaryota</taxon>
        <taxon>Sar</taxon>
        <taxon>Alveolata</taxon>
        <taxon>Dinophyceae</taxon>
        <taxon>Suessiales</taxon>
        <taxon>Suessiaceae</taxon>
        <taxon>Polarella</taxon>
    </lineage>
</organism>
<reference evidence="9" key="1">
    <citation type="submission" date="2021-02" db="EMBL/GenBank/DDBJ databases">
        <authorList>
            <person name="Dougan E. K."/>
            <person name="Rhodes N."/>
            <person name="Thang M."/>
            <person name="Chan C."/>
        </authorList>
    </citation>
    <scope>NUCLEOTIDE SEQUENCE</scope>
</reference>
<proteinExistence type="inferred from homology"/>
<dbReference type="AlphaFoldDB" id="A0A813EGL3"/>
<keyword evidence="4" id="KW-0375">Hydrogen ion transport</keyword>
<dbReference type="Pfam" id="PF00213">
    <property type="entry name" value="OSCP"/>
    <property type="match status" value="1"/>
</dbReference>
<dbReference type="InterPro" id="IPR020781">
    <property type="entry name" value="ATPase_OSCP/d_CS"/>
</dbReference>
<evidence type="ECO:0000256" key="1">
    <source>
        <dbReference type="ARBA" id="ARBA00004370"/>
    </source>
</evidence>
<dbReference type="PANTHER" id="PTHR11910">
    <property type="entry name" value="ATP SYNTHASE DELTA CHAIN"/>
    <property type="match status" value="1"/>
</dbReference>
<dbReference type="OrthoDB" id="1262810at2759"/>
<keyword evidence="3" id="KW-0813">Transport</keyword>
<comment type="similarity">
    <text evidence="2">Belongs to the ATPase delta chain family.</text>
</comment>
<keyword evidence="6" id="KW-0793">Thylakoid</keyword>
<evidence type="ECO:0000256" key="2">
    <source>
        <dbReference type="ARBA" id="ARBA00007046"/>
    </source>
</evidence>
<evidence type="ECO:0000256" key="3">
    <source>
        <dbReference type="ARBA" id="ARBA00022448"/>
    </source>
</evidence>
<dbReference type="SUPFAM" id="SSF47928">
    <property type="entry name" value="N-terminal domain of the delta subunit of the F1F0-ATP synthase"/>
    <property type="match status" value="1"/>
</dbReference>
<dbReference type="NCBIfam" id="TIGR01145">
    <property type="entry name" value="ATP_synt_delta"/>
    <property type="match status" value="1"/>
</dbReference>
<dbReference type="EMBL" id="CAJNNV010009642">
    <property type="protein sequence ID" value="CAE8597630.1"/>
    <property type="molecule type" value="Genomic_DNA"/>
</dbReference>
<name>A0A813EGL3_POLGL</name>
<evidence type="ECO:0000256" key="4">
    <source>
        <dbReference type="ARBA" id="ARBA00022781"/>
    </source>
</evidence>
<dbReference type="HAMAP" id="MF_01416">
    <property type="entry name" value="ATP_synth_delta_bact"/>
    <property type="match status" value="1"/>
</dbReference>
<keyword evidence="7" id="KW-0472">Membrane</keyword>
<dbReference type="GO" id="GO:0046933">
    <property type="term" value="F:proton-transporting ATP synthase activity, rotational mechanism"/>
    <property type="evidence" value="ECO:0007669"/>
    <property type="project" value="InterPro"/>
</dbReference>
<comment type="subcellular location">
    <subcellularLocation>
        <location evidence="1">Membrane</location>
    </subcellularLocation>
</comment>
<comment type="caution">
    <text evidence="9">The sequence shown here is derived from an EMBL/GenBank/DDBJ whole genome shotgun (WGS) entry which is preliminary data.</text>
</comment>
<dbReference type="Gene3D" id="1.10.520.20">
    <property type="entry name" value="N-terminal domain of the delta subunit of the F1F0-ATP synthase"/>
    <property type="match status" value="1"/>
</dbReference>
<dbReference type="InterPro" id="IPR026015">
    <property type="entry name" value="ATP_synth_OSCP/delta_N_sf"/>
</dbReference>
<protein>
    <submittedName>
        <fullName evidence="9">Uncharacterized protein</fullName>
    </submittedName>
</protein>
<evidence type="ECO:0000256" key="6">
    <source>
        <dbReference type="ARBA" id="ARBA00023078"/>
    </source>
</evidence>
<evidence type="ECO:0000313" key="9">
    <source>
        <dbReference type="EMBL" id="CAE8597630.1"/>
    </source>
</evidence>
<dbReference type="GO" id="GO:0016020">
    <property type="term" value="C:membrane"/>
    <property type="evidence" value="ECO:0007669"/>
    <property type="project" value="UniProtKB-SubCell"/>
</dbReference>
<accession>A0A813EGL3</accession>
<dbReference type="Proteomes" id="UP000654075">
    <property type="component" value="Unassembled WGS sequence"/>
</dbReference>
<gene>
    <name evidence="9" type="ORF">PGLA1383_LOCUS16064</name>
</gene>
<evidence type="ECO:0000256" key="7">
    <source>
        <dbReference type="ARBA" id="ARBA00023136"/>
    </source>
</evidence>
<dbReference type="OMA" id="YQQMAIE"/>
<sequence>MVRSSRTALSVAAVAIGLLGLTAPAFTSFALNKSSGRSNAQRSLGRTQRQAEVNQALQPPALIYSQAADGSMLEASGPIVTYSQVLFDAAKAKKETVLVTTDVLAMKVKLQDDEFLEKWVLITNNFNIEKKDRSSVLVDLLGPFKSTVVPKFIVFLTKKQRAMSLRRIVKHYVTSLYQQMAIEPVTVKSAQRLTSEQQEAIKQKMKAKLGAKDIKLVTEVDANLLAGFILEWGYVDKETLRSPANAIDLTMKNHLAKSANKQGVMMQT</sequence>
<evidence type="ECO:0000256" key="5">
    <source>
        <dbReference type="ARBA" id="ARBA00023065"/>
    </source>
</evidence>